<evidence type="ECO:0000256" key="3">
    <source>
        <dbReference type="ARBA" id="ARBA00022833"/>
    </source>
</evidence>
<dbReference type="GO" id="GO:0008270">
    <property type="term" value="F:zinc ion binding"/>
    <property type="evidence" value="ECO:0007669"/>
    <property type="project" value="UniProtKB-KW"/>
</dbReference>
<dbReference type="EnsemblMetazoa" id="CapteT125132">
    <property type="protein sequence ID" value="CapteP125132"/>
    <property type="gene ID" value="CapteG125132"/>
</dbReference>
<dbReference type="Pfam" id="PF13920">
    <property type="entry name" value="zf-C3HC4_3"/>
    <property type="match status" value="1"/>
</dbReference>
<dbReference type="Proteomes" id="UP000014760">
    <property type="component" value="Unassembled WGS sequence"/>
</dbReference>
<protein>
    <recommendedName>
        <fullName evidence="5">RING-type domain-containing protein</fullName>
    </recommendedName>
</protein>
<proteinExistence type="predicted"/>
<dbReference type="SMART" id="SM00184">
    <property type="entry name" value="RING"/>
    <property type="match status" value="1"/>
</dbReference>
<dbReference type="EMBL" id="AMQN01021585">
    <property type="status" value="NOT_ANNOTATED_CDS"/>
    <property type="molecule type" value="Genomic_DNA"/>
</dbReference>
<organism evidence="6">
    <name type="scientific">Capitella teleta</name>
    <name type="common">Polychaete worm</name>
    <dbReference type="NCBI Taxonomy" id="283909"/>
    <lineage>
        <taxon>Eukaryota</taxon>
        <taxon>Metazoa</taxon>
        <taxon>Spiralia</taxon>
        <taxon>Lophotrochozoa</taxon>
        <taxon>Annelida</taxon>
        <taxon>Polychaeta</taxon>
        <taxon>Sedentaria</taxon>
        <taxon>Scolecida</taxon>
        <taxon>Capitellidae</taxon>
        <taxon>Capitella</taxon>
    </lineage>
</organism>
<reference evidence="7" key="3">
    <citation type="submission" date="2015-06" db="UniProtKB">
        <authorList>
            <consortium name="EnsemblMetazoa"/>
        </authorList>
    </citation>
    <scope>IDENTIFICATION</scope>
</reference>
<evidence type="ECO:0000256" key="4">
    <source>
        <dbReference type="PROSITE-ProRule" id="PRU00175"/>
    </source>
</evidence>
<sequence length="62" mass="7272">MLRNENAELKCVFTCKVCWNREVNIILVKCGHLLCEDCAPQVEDCPLCKKRIEDRIQVWFSS</sequence>
<keyword evidence="3" id="KW-0862">Zinc</keyword>
<keyword evidence="1" id="KW-0479">Metal-binding</keyword>
<reference evidence="6 8" key="2">
    <citation type="journal article" date="2013" name="Nature">
        <title>Insights into bilaterian evolution from three spiralian genomes.</title>
        <authorList>
            <person name="Simakov O."/>
            <person name="Marletaz F."/>
            <person name="Cho S.J."/>
            <person name="Edsinger-Gonzales E."/>
            <person name="Havlak P."/>
            <person name="Hellsten U."/>
            <person name="Kuo D.H."/>
            <person name="Larsson T."/>
            <person name="Lv J."/>
            <person name="Arendt D."/>
            <person name="Savage R."/>
            <person name="Osoegawa K."/>
            <person name="de Jong P."/>
            <person name="Grimwood J."/>
            <person name="Chapman J.A."/>
            <person name="Shapiro H."/>
            <person name="Aerts A."/>
            <person name="Otillar R.P."/>
            <person name="Terry A.Y."/>
            <person name="Boore J.L."/>
            <person name="Grigoriev I.V."/>
            <person name="Lindberg D.R."/>
            <person name="Seaver E.C."/>
            <person name="Weisblat D.A."/>
            <person name="Putnam N.H."/>
            <person name="Rokhsar D.S."/>
        </authorList>
    </citation>
    <scope>NUCLEOTIDE SEQUENCE</scope>
    <source>
        <strain evidence="6 8">I ESC-2004</strain>
    </source>
</reference>
<dbReference type="EMBL" id="KB298849">
    <property type="protein sequence ID" value="ELU08684.1"/>
    <property type="molecule type" value="Genomic_DNA"/>
</dbReference>
<dbReference type="AlphaFoldDB" id="R7UQ79"/>
<feature type="domain" description="RING-type" evidence="5">
    <location>
        <begin position="15"/>
        <end position="49"/>
    </location>
</feature>
<dbReference type="HOGENOM" id="CLU_170671_1_0_1"/>
<gene>
    <name evidence="6" type="ORF">CAPTEDRAFT_125132</name>
</gene>
<dbReference type="STRING" id="283909.R7UQ79"/>
<dbReference type="SUPFAM" id="SSF57850">
    <property type="entry name" value="RING/U-box"/>
    <property type="match status" value="1"/>
</dbReference>
<dbReference type="PROSITE" id="PS00518">
    <property type="entry name" value="ZF_RING_1"/>
    <property type="match status" value="1"/>
</dbReference>
<evidence type="ECO:0000313" key="7">
    <source>
        <dbReference type="EnsemblMetazoa" id="CapteP125132"/>
    </source>
</evidence>
<dbReference type="OrthoDB" id="10251804at2759"/>
<dbReference type="Gene3D" id="3.30.40.10">
    <property type="entry name" value="Zinc/RING finger domain, C3HC4 (zinc finger)"/>
    <property type="match status" value="1"/>
</dbReference>
<keyword evidence="8" id="KW-1185">Reference proteome</keyword>
<evidence type="ECO:0000313" key="8">
    <source>
        <dbReference type="Proteomes" id="UP000014760"/>
    </source>
</evidence>
<evidence type="ECO:0000256" key="2">
    <source>
        <dbReference type="ARBA" id="ARBA00022771"/>
    </source>
</evidence>
<dbReference type="InterPro" id="IPR013083">
    <property type="entry name" value="Znf_RING/FYVE/PHD"/>
</dbReference>
<reference evidence="8" key="1">
    <citation type="submission" date="2012-12" db="EMBL/GenBank/DDBJ databases">
        <authorList>
            <person name="Hellsten U."/>
            <person name="Grimwood J."/>
            <person name="Chapman J.A."/>
            <person name="Shapiro H."/>
            <person name="Aerts A."/>
            <person name="Otillar R.P."/>
            <person name="Terry A.Y."/>
            <person name="Boore J.L."/>
            <person name="Simakov O."/>
            <person name="Marletaz F."/>
            <person name="Cho S.-J."/>
            <person name="Edsinger-Gonzales E."/>
            <person name="Havlak P."/>
            <person name="Kuo D.-H."/>
            <person name="Larsson T."/>
            <person name="Lv J."/>
            <person name="Arendt D."/>
            <person name="Savage R."/>
            <person name="Osoegawa K."/>
            <person name="de Jong P."/>
            <person name="Lindberg D.R."/>
            <person name="Seaver E.C."/>
            <person name="Weisblat D.A."/>
            <person name="Putnam N.H."/>
            <person name="Grigoriev I.V."/>
            <person name="Rokhsar D.S."/>
        </authorList>
    </citation>
    <scope>NUCLEOTIDE SEQUENCE</scope>
    <source>
        <strain evidence="8">I ESC-2004</strain>
    </source>
</reference>
<accession>R7UQ79</accession>
<dbReference type="InterPro" id="IPR017907">
    <property type="entry name" value="Znf_RING_CS"/>
</dbReference>
<dbReference type="PROSITE" id="PS50089">
    <property type="entry name" value="ZF_RING_2"/>
    <property type="match status" value="1"/>
</dbReference>
<keyword evidence="2 4" id="KW-0863">Zinc-finger</keyword>
<evidence type="ECO:0000313" key="6">
    <source>
        <dbReference type="EMBL" id="ELU08684.1"/>
    </source>
</evidence>
<evidence type="ECO:0000256" key="1">
    <source>
        <dbReference type="ARBA" id="ARBA00022723"/>
    </source>
</evidence>
<dbReference type="InterPro" id="IPR001841">
    <property type="entry name" value="Znf_RING"/>
</dbReference>
<name>R7UQ79_CAPTE</name>
<evidence type="ECO:0000259" key="5">
    <source>
        <dbReference type="PROSITE" id="PS50089"/>
    </source>
</evidence>